<comment type="caution">
    <text evidence="2">The sequence shown here is derived from an EMBL/GenBank/DDBJ whole genome shotgun (WGS) entry which is preliminary data.</text>
</comment>
<dbReference type="Proteomes" id="UP001457282">
    <property type="component" value="Unassembled WGS sequence"/>
</dbReference>
<dbReference type="GO" id="GO:0031123">
    <property type="term" value="P:RNA 3'-end processing"/>
    <property type="evidence" value="ECO:0007669"/>
    <property type="project" value="TreeGrafter"/>
</dbReference>
<name>A0AAW1YNP8_RUBAR</name>
<evidence type="ECO:0000313" key="2">
    <source>
        <dbReference type="EMBL" id="KAK9950310.1"/>
    </source>
</evidence>
<reference evidence="2 3" key="1">
    <citation type="journal article" date="2023" name="G3 (Bethesda)">
        <title>A chromosome-length genome assembly and annotation of blackberry (Rubus argutus, cv. 'Hillquist').</title>
        <authorList>
            <person name="Bruna T."/>
            <person name="Aryal R."/>
            <person name="Dudchenko O."/>
            <person name="Sargent D.J."/>
            <person name="Mead D."/>
            <person name="Buti M."/>
            <person name="Cavallini A."/>
            <person name="Hytonen T."/>
            <person name="Andres J."/>
            <person name="Pham M."/>
            <person name="Weisz D."/>
            <person name="Mascagni F."/>
            <person name="Usai G."/>
            <person name="Natali L."/>
            <person name="Bassil N."/>
            <person name="Fernandez G.E."/>
            <person name="Lomsadze A."/>
            <person name="Armour M."/>
            <person name="Olukolu B."/>
            <person name="Poorten T."/>
            <person name="Britton C."/>
            <person name="Davik J."/>
            <person name="Ashrafi H."/>
            <person name="Aiden E.L."/>
            <person name="Borodovsky M."/>
            <person name="Worthington M."/>
        </authorList>
    </citation>
    <scope>NUCLEOTIDE SEQUENCE [LARGE SCALE GENOMIC DNA]</scope>
    <source>
        <strain evidence="2">PI 553951</strain>
    </source>
</reference>
<dbReference type="InterPro" id="IPR043519">
    <property type="entry name" value="NT_sf"/>
</dbReference>
<proteinExistence type="predicted"/>
<evidence type="ECO:0000259" key="1">
    <source>
        <dbReference type="Pfam" id="PF22600"/>
    </source>
</evidence>
<dbReference type="PANTHER" id="PTHR12271">
    <property type="entry name" value="POLY A POLYMERASE CID PAP -RELATED"/>
    <property type="match status" value="1"/>
</dbReference>
<organism evidence="2 3">
    <name type="scientific">Rubus argutus</name>
    <name type="common">Southern blackberry</name>
    <dbReference type="NCBI Taxonomy" id="59490"/>
    <lineage>
        <taxon>Eukaryota</taxon>
        <taxon>Viridiplantae</taxon>
        <taxon>Streptophyta</taxon>
        <taxon>Embryophyta</taxon>
        <taxon>Tracheophyta</taxon>
        <taxon>Spermatophyta</taxon>
        <taxon>Magnoliopsida</taxon>
        <taxon>eudicotyledons</taxon>
        <taxon>Gunneridae</taxon>
        <taxon>Pentapetalae</taxon>
        <taxon>rosids</taxon>
        <taxon>fabids</taxon>
        <taxon>Rosales</taxon>
        <taxon>Rosaceae</taxon>
        <taxon>Rosoideae</taxon>
        <taxon>Rosoideae incertae sedis</taxon>
        <taxon>Rubus</taxon>
    </lineage>
</organism>
<dbReference type="Gene3D" id="3.30.460.10">
    <property type="entry name" value="Beta Polymerase, domain 2"/>
    <property type="match status" value="1"/>
</dbReference>
<dbReference type="SUPFAM" id="SSF81301">
    <property type="entry name" value="Nucleotidyltransferase"/>
    <property type="match status" value="1"/>
</dbReference>
<accession>A0AAW1YNP8</accession>
<dbReference type="EMBL" id="JBEDUW010000001">
    <property type="protein sequence ID" value="KAK9950310.1"/>
    <property type="molecule type" value="Genomic_DNA"/>
</dbReference>
<protein>
    <recommendedName>
        <fullName evidence="1">Poly(A) RNA polymerase mitochondrial-like central palm domain-containing protein</fullName>
    </recommendedName>
</protein>
<dbReference type="GO" id="GO:0016779">
    <property type="term" value="F:nucleotidyltransferase activity"/>
    <property type="evidence" value="ECO:0007669"/>
    <property type="project" value="TreeGrafter"/>
</dbReference>
<feature type="domain" description="Poly(A) RNA polymerase mitochondrial-like central palm" evidence="1">
    <location>
        <begin position="33"/>
        <end position="124"/>
    </location>
</feature>
<sequence length="129" mass="14841">MALGRTDLLNEAKKLELQGLEKYKIDPACMPKLDKLLHDVFAIRRPKPIDYHNRRDLIRIFNAISKELYGNFGNSPVVEGYGSFVMDLFSVRSDLDLSVNFNNSVGNLSRDMKIKTLRKFAKKFFPTSK</sequence>
<dbReference type="Pfam" id="PF22600">
    <property type="entry name" value="MTPAP-like_central"/>
    <property type="match status" value="1"/>
</dbReference>
<keyword evidence="3" id="KW-1185">Reference proteome</keyword>
<dbReference type="InterPro" id="IPR054708">
    <property type="entry name" value="MTPAP-like_central"/>
</dbReference>
<dbReference type="AlphaFoldDB" id="A0AAW1YNP8"/>
<evidence type="ECO:0000313" key="3">
    <source>
        <dbReference type="Proteomes" id="UP001457282"/>
    </source>
</evidence>
<dbReference type="PANTHER" id="PTHR12271:SF134">
    <property type="entry name" value="NUCLEOTIDYLTRANSFERASE FAMILY PROTEIN"/>
    <property type="match status" value="1"/>
</dbReference>
<gene>
    <name evidence="2" type="ORF">M0R45_005807</name>
</gene>